<dbReference type="EMBL" id="JBHUMZ010000007">
    <property type="protein sequence ID" value="MFD2637442.1"/>
    <property type="molecule type" value="Genomic_DNA"/>
</dbReference>
<gene>
    <name evidence="9" type="ORF">ACFSW4_00950</name>
</gene>
<dbReference type="GO" id="GO:0008233">
    <property type="term" value="F:peptidase activity"/>
    <property type="evidence" value="ECO:0007669"/>
    <property type="project" value="UniProtKB-KW"/>
</dbReference>
<dbReference type="SUPFAM" id="SSF144091">
    <property type="entry name" value="Rhomboid-like"/>
    <property type="match status" value="1"/>
</dbReference>
<keyword evidence="5 7" id="KW-1133">Transmembrane helix</keyword>
<evidence type="ECO:0000256" key="3">
    <source>
        <dbReference type="ARBA" id="ARBA00022692"/>
    </source>
</evidence>
<proteinExistence type="inferred from homology"/>
<dbReference type="InterPro" id="IPR050925">
    <property type="entry name" value="Rhomboid_protease_S54"/>
</dbReference>
<dbReference type="InterPro" id="IPR035952">
    <property type="entry name" value="Rhomboid-like_sf"/>
</dbReference>
<dbReference type="InterPro" id="IPR022764">
    <property type="entry name" value="Peptidase_S54_rhomboid_dom"/>
</dbReference>
<evidence type="ECO:0000256" key="2">
    <source>
        <dbReference type="ARBA" id="ARBA00009045"/>
    </source>
</evidence>
<comment type="subcellular location">
    <subcellularLocation>
        <location evidence="1">Membrane</location>
        <topology evidence="1">Multi-pass membrane protein</topology>
    </subcellularLocation>
</comment>
<protein>
    <submittedName>
        <fullName evidence="9">Rhomboid family intramembrane serine protease</fullName>
        <ecNumber evidence="9">3.4.21.-</ecNumber>
    </submittedName>
</protein>
<evidence type="ECO:0000256" key="7">
    <source>
        <dbReference type="SAM" id="Phobius"/>
    </source>
</evidence>
<comment type="caution">
    <text evidence="9">The sequence shown here is derived from an EMBL/GenBank/DDBJ whole genome shotgun (WGS) entry which is preliminary data.</text>
</comment>
<name>A0ABW5Q627_9BACI</name>
<evidence type="ECO:0000256" key="1">
    <source>
        <dbReference type="ARBA" id="ARBA00004141"/>
    </source>
</evidence>
<dbReference type="Gene3D" id="1.20.1540.10">
    <property type="entry name" value="Rhomboid-like"/>
    <property type="match status" value="1"/>
</dbReference>
<organism evidence="9 10">
    <name type="scientific">Piscibacillus salipiscarius</name>
    <dbReference type="NCBI Taxonomy" id="299480"/>
    <lineage>
        <taxon>Bacteria</taxon>
        <taxon>Bacillati</taxon>
        <taxon>Bacillota</taxon>
        <taxon>Bacilli</taxon>
        <taxon>Bacillales</taxon>
        <taxon>Bacillaceae</taxon>
        <taxon>Piscibacillus</taxon>
    </lineage>
</organism>
<evidence type="ECO:0000259" key="8">
    <source>
        <dbReference type="Pfam" id="PF01694"/>
    </source>
</evidence>
<evidence type="ECO:0000313" key="10">
    <source>
        <dbReference type="Proteomes" id="UP001597452"/>
    </source>
</evidence>
<feature type="transmembrane region" description="Helical" evidence="7">
    <location>
        <begin position="177"/>
        <end position="192"/>
    </location>
</feature>
<reference evidence="10" key="1">
    <citation type="journal article" date="2019" name="Int. J. Syst. Evol. Microbiol.">
        <title>The Global Catalogue of Microorganisms (GCM) 10K type strain sequencing project: providing services to taxonomists for standard genome sequencing and annotation.</title>
        <authorList>
            <consortium name="The Broad Institute Genomics Platform"/>
            <consortium name="The Broad Institute Genome Sequencing Center for Infectious Disease"/>
            <person name="Wu L."/>
            <person name="Ma J."/>
        </authorList>
    </citation>
    <scope>NUCLEOTIDE SEQUENCE [LARGE SCALE GENOMIC DNA]</scope>
    <source>
        <strain evidence="10">TISTR 1571</strain>
    </source>
</reference>
<accession>A0ABW5Q627</accession>
<dbReference type="PANTHER" id="PTHR43731">
    <property type="entry name" value="RHOMBOID PROTEASE"/>
    <property type="match status" value="1"/>
</dbReference>
<keyword evidence="6 7" id="KW-0472">Membrane</keyword>
<feature type="transmembrane region" description="Helical" evidence="7">
    <location>
        <begin position="259"/>
        <end position="276"/>
    </location>
</feature>
<dbReference type="GO" id="GO:0006508">
    <property type="term" value="P:proteolysis"/>
    <property type="evidence" value="ECO:0007669"/>
    <property type="project" value="UniProtKB-KW"/>
</dbReference>
<dbReference type="PANTHER" id="PTHR43731:SF14">
    <property type="entry name" value="PRESENILIN-ASSOCIATED RHOMBOID-LIKE PROTEIN, MITOCHONDRIAL"/>
    <property type="match status" value="1"/>
</dbReference>
<evidence type="ECO:0000256" key="5">
    <source>
        <dbReference type="ARBA" id="ARBA00022989"/>
    </source>
</evidence>
<evidence type="ECO:0000313" key="9">
    <source>
        <dbReference type="EMBL" id="MFD2637442.1"/>
    </source>
</evidence>
<keyword evidence="9" id="KW-0645">Protease</keyword>
<feature type="transmembrane region" description="Helical" evidence="7">
    <location>
        <begin position="282"/>
        <end position="299"/>
    </location>
</feature>
<keyword evidence="3 7" id="KW-0812">Transmembrane</keyword>
<feature type="transmembrane region" description="Helical" evidence="7">
    <location>
        <begin position="220"/>
        <end position="247"/>
    </location>
</feature>
<dbReference type="Proteomes" id="UP001597452">
    <property type="component" value="Unassembled WGS sequence"/>
</dbReference>
<keyword evidence="10" id="KW-1185">Reference proteome</keyword>
<evidence type="ECO:0000256" key="6">
    <source>
        <dbReference type="ARBA" id="ARBA00023136"/>
    </source>
</evidence>
<feature type="transmembrane region" description="Helical" evidence="7">
    <location>
        <begin position="311"/>
        <end position="329"/>
    </location>
</feature>
<dbReference type="EC" id="3.4.21.-" evidence="9"/>
<feature type="transmembrane region" description="Helical" evidence="7">
    <location>
        <begin position="360"/>
        <end position="381"/>
    </location>
</feature>
<feature type="domain" description="Peptidase S54 rhomboid" evidence="8">
    <location>
        <begin position="218"/>
        <end position="351"/>
    </location>
</feature>
<comment type="similarity">
    <text evidence="2">Belongs to the peptidase S54 family.</text>
</comment>
<dbReference type="Pfam" id="PF01694">
    <property type="entry name" value="Rhomboid"/>
    <property type="match status" value="1"/>
</dbReference>
<evidence type="ECO:0000256" key="4">
    <source>
        <dbReference type="ARBA" id="ARBA00022801"/>
    </source>
</evidence>
<keyword evidence="4 9" id="KW-0378">Hydrolase</keyword>
<sequence length="385" mass="44164">MKILSHLLDENYRLIYQSKDRDEYILQRYDRNHNHIVRLLHRTYDWSNQLKRDLEQRISSIIKQKRILKGKHVHLHFIYISDLVPVDNWESMKRSMPVRHHKAMDVTVYYLDELSREEEWSRISDQLPDVNDQLMLNMPDLEEQGQQSIYLEQSVQAKLFKEKKAFEKVFSYGKSRLTLLLLVINIIIFMFVENSGGSTNVENLVKWGAKFNPFIAQGEYWRIITSMFLHIGLIHLLMNMIALYYLGEVTEKIYGTKRFLVIYFIAGIFGSIASFATNDSVSAGASGAIFGLFGALLFFGMHYRDIFFKTMGVNLMVVIGINIVFGLSVPQIDNGAHIGGLVGGFIASQIVHLPQKKSPLLQVISGIAAIIIIGILFNMGLARVK</sequence>